<comment type="similarity">
    <text evidence="1">Belongs to the PrpD family.</text>
</comment>
<dbReference type="GO" id="GO:0051537">
    <property type="term" value="F:2 iron, 2 sulfur cluster binding"/>
    <property type="evidence" value="ECO:0007669"/>
    <property type="project" value="InterPro"/>
</dbReference>
<dbReference type="Gene3D" id="1.10.4100.10">
    <property type="entry name" value="2-methylcitrate dehydratase PrpD"/>
    <property type="match status" value="1"/>
</dbReference>
<proteinExistence type="inferred from homology"/>
<dbReference type="InterPro" id="IPR005656">
    <property type="entry name" value="MmgE_PrpD"/>
</dbReference>
<reference evidence="5 6" key="1">
    <citation type="submission" date="2014-04" db="EMBL/GenBank/DDBJ databases">
        <authorList>
            <consortium name="DOE Joint Genome Institute"/>
            <person name="Kuo A."/>
            <person name="Martino E."/>
            <person name="Perotto S."/>
            <person name="Kohler A."/>
            <person name="Nagy L.G."/>
            <person name="Floudas D."/>
            <person name="Copeland A."/>
            <person name="Barry K.W."/>
            <person name="Cichocki N."/>
            <person name="Veneault-Fourrey C."/>
            <person name="LaButti K."/>
            <person name="Lindquist E.A."/>
            <person name="Lipzen A."/>
            <person name="Lundell T."/>
            <person name="Morin E."/>
            <person name="Murat C."/>
            <person name="Sun H."/>
            <person name="Tunlid A."/>
            <person name="Henrissat B."/>
            <person name="Grigoriev I.V."/>
            <person name="Hibbett D.S."/>
            <person name="Martin F."/>
            <person name="Nordberg H.P."/>
            <person name="Cantor M.N."/>
            <person name="Hua S.X."/>
        </authorList>
    </citation>
    <scope>NUCLEOTIDE SEQUENCE [LARGE SCALE GENOMIC DNA]</scope>
    <source>
        <strain evidence="5 6">Zn</strain>
    </source>
</reference>
<keyword evidence="2" id="KW-0456">Lyase</keyword>
<dbReference type="InterPro" id="IPR012705">
    <property type="entry name" value="2Me_IsoCit_deHydtase_PrpD"/>
</dbReference>
<evidence type="ECO:0000256" key="1">
    <source>
        <dbReference type="ARBA" id="ARBA00006174"/>
    </source>
</evidence>
<evidence type="ECO:0000313" key="6">
    <source>
        <dbReference type="Proteomes" id="UP000054321"/>
    </source>
</evidence>
<accession>A0A0C3HQQ4</accession>
<dbReference type="NCBIfam" id="TIGR02330">
    <property type="entry name" value="prpD"/>
    <property type="match status" value="1"/>
</dbReference>
<dbReference type="InterPro" id="IPR045337">
    <property type="entry name" value="MmgE_PrpD_C"/>
</dbReference>
<reference evidence="6" key="2">
    <citation type="submission" date="2015-01" db="EMBL/GenBank/DDBJ databases">
        <title>Evolutionary Origins and Diversification of the Mycorrhizal Mutualists.</title>
        <authorList>
            <consortium name="DOE Joint Genome Institute"/>
            <consortium name="Mycorrhizal Genomics Consortium"/>
            <person name="Kohler A."/>
            <person name="Kuo A."/>
            <person name="Nagy L.G."/>
            <person name="Floudas D."/>
            <person name="Copeland A."/>
            <person name="Barry K.W."/>
            <person name="Cichocki N."/>
            <person name="Veneault-Fourrey C."/>
            <person name="LaButti K."/>
            <person name="Lindquist E.A."/>
            <person name="Lipzen A."/>
            <person name="Lundell T."/>
            <person name="Morin E."/>
            <person name="Murat C."/>
            <person name="Riley R."/>
            <person name="Ohm R."/>
            <person name="Sun H."/>
            <person name="Tunlid A."/>
            <person name="Henrissat B."/>
            <person name="Grigoriev I.V."/>
            <person name="Hibbett D.S."/>
            <person name="Martin F."/>
        </authorList>
    </citation>
    <scope>NUCLEOTIDE SEQUENCE [LARGE SCALE GENOMIC DNA]</scope>
    <source>
        <strain evidence="6">Zn</strain>
    </source>
</reference>
<dbReference type="PANTHER" id="PTHR16943:SF15">
    <property type="entry name" value="DEHYDRATASE (PRPD), PUTATIVE-RELATED"/>
    <property type="match status" value="1"/>
</dbReference>
<feature type="domain" description="MmgE/PrpD C-terminal" evidence="4">
    <location>
        <begin position="286"/>
        <end position="463"/>
    </location>
</feature>
<feature type="domain" description="MmgE/PrpD N-terminal" evidence="3">
    <location>
        <begin position="12"/>
        <end position="267"/>
    </location>
</feature>
<gene>
    <name evidence="5" type="ORF">OIDMADRAFT_51171</name>
</gene>
<dbReference type="AlphaFoldDB" id="A0A0C3HQQ4"/>
<dbReference type="HOGENOM" id="CLU_021803_1_0_1"/>
<evidence type="ECO:0000259" key="3">
    <source>
        <dbReference type="Pfam" id="PF03972"/>
    </source>
</evidence>
<dbReference type="PANTHER" id="PTHR16943">
    <property type="entry name" value="2-METHYLCITRATE DEHYDRATASE-RELATED"/>
    <property type="match status" value="1"/>
</dbReference>
<dbReference type="STRING" id="913774.A0A0C3HQQ4"/>
<dbReference type="InterPro" id="IPR036148">
    <property type="entry name" value="MmgE/PrpD_sf"/>
</dbReference>
<organism evidence="5 6">
    <name type="scientific">Oidiodendron maius (strain Zn)</name>
    <dbReference type="NCBI Taxonomy" id="913774"/>
    <lineage>
        <taxon>Eukaryota</taxon>
        <taxon>Fungi</taxon>
        <taxon>Dikarya</taxon>
        <taxon>Ascomycota</taxon>
        <taxon>Pezizomycotina</taxon>
        <taxon>Leotiomycetes</taxon>
        <taxon>Leotiomycetes incertae sedis</taxon>
        <taxon>Myxotrichaceae</taxon>
        <taxon>Oidiodendron</taxon>
    </lineage>
</organism>
<keyword evidence="6" id="KW-1185">Reference proteome</keyword>
<dbReference type="SUPFAM" id="SSF103378">
    <property type="entry name" value="2-methylcitrate dehydratase PrpD"/>
    <property type="match status" value="1"/>
</dbReference>
<dbReference type="GO" id="GO:0005739">
    <property type="term" value="C:mitochondrion"/>
    <property type="evidence" value="ECO:0007669"/>
    <property type="project" value="TreeGrafter"/>
</dbReference>
<dbReference type="Proteomes" id="UP000054321">
    <property type="component" value="Unassembled WGS sequence"/>
</dbReference>
<evidence type="ECO:0000313" key="5">
    <source>
        <dbReference type="EMBL" id="KIN05360.1"/>
    </source>
</evidence>
<dbReference type="Pfam" id="PF19305">
    <property type="entry name" value="MmgE_PrpD_C"/>
    <property type="match status" value="1"/>
</dbReference>
<name>A0A0C3HQQ4_OIDMZ</name>
<evidence type="ECO:0008006" key="7">
    <source>
        <dbReference type="Google" id="ProtNLM"/>
    </source>
</evidence>
<dbReference type="InParanoid" id="A0A0C3HQQ4"/>
<dbReference type="InterPro" id="IPR045336">
    <property type="entry name" value="MmgE_PrpD_N"/>
</dbReference>
<dbReference type="OrthoDB" id="10055203at2759"/>
<dbReference type="InterPro" id="IPR042188">
    <property type="entry name" value="MmgE/PrpD_sf_2"/>
</dbReference>
<evidence type="ECO:0000259" key="4">
    <source>
        <dbReference type="Pfam" id="PF19305"/>
    </source>
</evidence>
<dbReference type="EMBL" id="KN832872">
    <property type="protein sequence ID" value="KIN05360.1"/>
    <property type="molecule type" value="Genomic_DNA"/>
</dbReference>
<dbReference type="Pfam" id="PF03972">
    <property type="entry name" value="MmgE_PrpD_N"/>
    <property type="match status" value="1"/>
</dbReference>
<dbReference type="InterPro" id="IPR042183">
    <property type="entry name" value="MmgE/PrpD_sf_1"/>
</dbReference>
<dbReference type="GO" id="GO:0019679">
    <property type="term" value="P:propionate metabolic process, methylcitrate cycle"/>
    <property type="evidence" value="ECO:0007669"/>
    <property type="project" value="InterPro"/>
</dbReference>
<dbReference type="Gene3D" id="3.30.1330.120">
    <property type="entry name" value="2-methylcitrate dehydratase PrpD"/>
    <property type="match status" value="1"/>
</dbReference>
<sequence>MSSQEYDQVITDIKDYVFHYDITSCKAWNNARIALLDAIGCAIETVSKSEDCKRMFGPIVPGSTIPNGFRLPGTSYILDPLKGSFDMGTAIRYLDHNDAIAGADWGHPSDNLGAILAVSDWLCRSSEAGVIMHTGPPLTLKTILVALIKAYEIQGCMLLRNAFNAYGLDHVILVKLASTAIISWLLGLTEDQTMAAISQVWMDGHALRVYRQKGNTISRKGWAAGDACMKATQLALLTRAGQQGSPTPLTMPRWGFYANCFGDSHFDLPKKYTSWVIENVIFKIMPVEGHGISSVEAAMIHLKTLQARNLRAEIDISRIIIRTNAATDMIINKTGPLTNAADRDHCLQYLVALTFLKGALPEAADFLSSSVWSSSSSMDNLREKIEIFVDKQLTEDYMDLDVRSIAAGMTVHLADGRQLGEVLIQFPVGHGKNFKTQDVVREKIHKNMGLMFSQDEIDTILSMVEDKTNEEKTVSEFLDLLVREGSLSSKL</sequence>
<dbReference type="GO" id="GO:0047547">
    <property type="term" value="F:2-methylcitrate dehydratase activity"/>
    <property type="evidence" value="ECO:0007669"/>
    <property type="project" value="InterPro"/>
</dbReference>
<protein>
    <recommendedName>
        <fullName evidence="7">2-methylcitrate dehydratase</fullName>
    </recommendedName>
</protein>
<evidence type="ECO:0000256" key="2">
    <source>
        <dbReference type="ARBA" id="ARBA00023239"/>
    </source>
</evidence>